<dbReference type="CDD" id="cd00487">
    <property type="entry name" value="Pep_deformylase"/>
    <property type="match status" value="1"/>
</dbReference>
<comment type="catalytic activity">
    <reaction evidence="2">
        <text>N-terminal N-formyl-L-methionyl-[peptide] + H2O = N-terminal L-methionyl-[peptide] + formate</text>
        <dbReference type="Rhea" id="RHEA:24420"/>
        <dbReference type="Rhea" id="RHEA-COMP:10639"/>
        <dbReference type="Rhea" id="RHEA-COMP:10640"/>
        <dbReference type="ChEBI" id="CHEBI:15377"/>
        <dbReference type="ChEBI" id="CHEBI:15740"/>
        <dbReference type="ChEBI" id="CHEBI:49298"/>
        <dbReference type="ChEBI" id="CHEBI:64731"/>
        <dbReference type="EC" id="3.5.1.88"/>
    </reaction>
</comment>
<dbReference type="AlphaFoldDB" id="A0A0P1LN91"/>
<dbReference type="EMBL" id="FAOP01000001">
    <property type="protein sequence ID" value="CUU00822.1"/>
    <property type="molecule type" value="Genomic_DNA"/>
</dbReference>
<dbReference type="Gene3D" id="3.90.45.10">
    <property type="entry name" value="Peptide deformylase"/>
    <property type="match status" value="1"/>
</dbReference>
<dbReference type="PRINTS" id="PR01576">
    <property type="entry name" value="PDEFORMYLASE"/>
</dbReference>
<evidence type="ECO:0000313" key="5">
    <source>
        <dbReference type="Proteomes" id="UP000182011"/>
    </source>
</evidence>
<dbReference type="PANTHER" id="PTHR10458:SF22">
    <property type="entry name" value="PEPTIDE DEFORMYLASE"/>
    <property type="match status" value="1"/>
</dbReference>
<comment type="cofactor">
    <cofactor evidence="2">
        <name>Fe(2+)</name>
        <dbReference type="ChEBI" id="CHEBI:29033"/>
    </cofactor>
    <text evidence="2">Binds 1 Fe(2+) ion.</text>
</comment>
<dbReference type="InterPro" id="IPR023635">
    <property type="entry name" value="Peptide_deformylase"/>
</dbReference>
<dbReference type="RefSeq" id="WP_047134679.1">
    <property type="nucleotide sequence ID" value="NZ_CZVI01000025.1"/>
</dbReference>
<accession>A0A0P1LN48</accession>
<evidence type="ECO:0000313" key="3">
    <source>
        <dbReference type="EMBL" id="CUS91639.1"/>
    </source>
</evidence>
<keyword evidence="2" id="KW-0648">Protein biosynthesis</keyword>
<comment type="function">
    <text evidence="2">Removes the formyl group from the N-terminal Met of newly synthesized proteins. Requires at least a dipeptide for an efficient rate of reaction. N-terminal L-methionine is a prerequisite for activity but the enzyme has broad specificity at other positions.</text>
</comment>
<dbReference type="GO" id="GO:0046872">
    <property type="term" value="F:metal ion binding"/>
    <property type="evidence" value="ECO:0007669"/>
    <property type="project" value="UniProtKB-KW"/>
</dbReference>
<reference evidence="5 6" key="2">
    <citation type="submission" date="2015-11" db="EMBL/GenBank/DDBJ databases">
        <authorList>
            <person name="Varghese N."/>
        </authorList>
    </citation>
    <scope>NUCLEOTIDE SEQUENCE [LARGE SCALE GENOMIC DNA]</scope>
    <source>
        <strain evidence="3 6">JGI-8</strain>
    </source>
</reference>
<evidence type="ECO:0000313" key="4">
    <source>
        <dbReference type="EMBL" id="CUU00822.1"/>
    </source>
</evidence>
<accession>A0A0P1L9S6</accession>
<feature type="binding site" evidence="2">
    <location>
        <position position="140"/>
    </location>
    <ligand>
        <name>Fe cation</name>
        <dbReference type="ChEBI" id="CHEBI:24875"/>
    </ligand>
</feature>
<dbReference type="NCBIfam" id="TIGR00079">
    <property type="entry name" value="pept_deformyl"/>
    <property type="match status" value="1"/>
</dbReference>
<dbReference type="Pfam" id="PF01327">
    <property type="entry name" value="Pep_deformylase"/>
    <property type="match status" value="1"/>
</dbReference>
<accession>A0A0P1NWA7</accession>
<accession>A0A0P1LGU3</accession>
<accession>A0A0P1MAM3</accession>
<accession>A0A0P1LKP5</accession>
<evidence type="ECO:0000256" key="1">
    <source>
        <dbReference type="ARBA" id="ARBA00010759"/>
    </source>
</evidence>
<dbReference type="STRING" id="1633631.GCA_001442925_00102"/>
<organism evidence="4 5">
    <name type="scientific">Candidatus Kryptonium thompsonii</name>
    <dbReference type="NCBI Taxonomy" id="1633631"/>
    <lineage>
        <taxon>Bacteria</taxon>
        <taxon>Pseudomonadati</taxon>
        <taxon>Candidatus Kryptoniota</taxon>
        <taxon>Candidatus Kryptonium</taxon>
    </lineage>
</organism>
<dbReference type="InterPro" id="IPR036821">
    <property type="entry name" value="Peptide_deformylase_sf"/>
</dbReference>
<feature type="binding site" evidence="2">
    <location>
        <position position="94"/>
    </location>
    <ligand>
        <name>Fe cation</name>
        <dbReference type="ChEBI" id="CHEBI:24875"/>
    </ligand>
</feature>
<feature type="binding site" evidence="2">
    <location>
        <position position="136"/>
    </location>
    <ligand>
        <name>Fe cation</name>
        <dbReference type="ChEBI" id="CHEBI:24875"/>
    </ligand>
</feature>
<dbReference type="EMBL" id="CZVI01000025">
    <property type="protein sequence ID" value="CUS91639.1"/>
    <property type="molecule type" value="Genomic_DNA"/>
</dbReference>
<evidence type="ECO:0000256" key="2">
    <source>
        <dbReference type="HAMAP-Rule" id="MF_00163"/>
    </source>
</evidence>
<dbReference type="Proteomes" id="UP000182200">
    <property type="component" value="Unassembled WGS sequence"/>
</dbReference>
<evidence type="ECO:0000313" key="6">
    <source>
        <dbReference type="Proteomes" id="UP000182200"/>
    </source>
</evidence>
<keyword evidence="2" id="KW-0479">Metal-binding</keyword>
<sequence length="195" mass="22353">MILPIYLYGDPIFKKPAKKVEKIDDKFIETLKDMFETMEVADGIGLASTQVGIPYSFAVIDLSVYEEYKDFKKMVIINPEIIYSSGEEVMEEGCLSIPGIRAEIIRPDKIVLRYQDIDFKVNEIECEGLLARVVQHEVDHLYGKFFIDYLSPVRLKTLKPRLAKIKKGEVKTHYPIVVPGTKRIINPEPESDKDV</sequence>
<protein>
    <recommendedName>
        <fullName evidence="2">Peptide deformylase</fullName>
        <shortName evidence="2">PDF</shortName>
        <ecNumber evidence="2">3.5.1.88</ecNumber>
    </recommendedName>
    <alternativeName>
        <fullName evidence="2">Polypeptide deformylase</fullName>
    </alternativeName>
</protein>
<accession>A0A0S4MS37</accession>
<gene>
    <name evidence="2" type="primary">def</name>
    <name evidence="4" type="ORF">JGI4_00102</name>
    <name evidence="3" type="ORF">JGI8_01571</name>
</gene>
<dbReference type="SUPFAM" id="SSF56420">
    <property type="entry name" value="Peptide deformylase"/>
    <property type="match status" value="1"/>
</dbReference>
<dbReference type="PANTHER" id="PTHR10458">
    <property type="entry name" value="PEPTIDE DEFORMYLASE"/>
    <property type="match status" value="1"/>
</dbReference>
<dbReference type="OrthoDB" id="9804313at2"/>
<keyword evidence="2" id="KW-0378">Hydrolase</keyword>
<comment type="similarity">
    <text evidence="1 2">Belongs to the polypeptide deformylase family.</text>
</comment>
<dbReference type="EC" id="3.5.1.88" evidence="2"/>
<dbReference type="NCBIfam" id="NF001159">
    <property type="entry name" value="PRK00150.1-3"/>
    <property type="match status" value="1"/>
</dbReference>
<dbReference type="Proteomes" id="UP000182011">
    <property type="component" value="Unassembled WGS sequence"/>
</dbReference>
<reference evidence="4" key="1">
    <citation type="submission" date="2015-11" db="EMBL/GenBank/DDBJ databases">
        <authorList>
            <person name="Zhang Y."/>
            <person name="Guo Z."/>
        </authorList>
    </citation>
    <scope>NUCLEOTIDE SEQUENCE [LARGE SCALE GENOMIC DNA]</scope>
    <source>
        <strain evidence="4">JGI-4</strain>
    </source>
</reference>
<accession>A0A0P1LN91</accession>
<keyword evidence="6" id="KW-1185">Reference proteome</keyword>
<dbReference type="HAMAP" id="MF_00163">
    <property type="entry name" value="Pep_deformylase"/>
    <property type="match status" value="1"/>
</dbReference>
<accession>A0A0N7MYY7</accession>
<dbReference type="PIRSF" id="PIRSF004749">
    <property type="entry name" value="Pep_def"/>
    <property type="match status" value="1"/>
</dbReference>
<keyword evidence="2" id="KW-0408">Iron</keyword>
<dbReference type="GO" id="GO:0006412">
    <property type="term" value="P:translation"/>
    <property type="evidence" value="ECO:0007669"/>
    <property type="project" value="UniProtKB-UniRule"/>
</dbReference>
<dbReference type="GO" id="GO:0042586">
    <property type="term" value="F:peptide deformylase activity"/>
    <property type="evidence" value="ECO:0007669"/>
    <property type="project" value="UniProtKB-UniRule"/>
</dbReference>
<name>A0A0P1LN91_9BACT</name>
<feature type="active site" evidence="2">
    <location>
        <position position="137"/>
    </location>
</feature>
<accession>A0A0P1MF16</accession>
<proteinExistence type="inferred from homology"/>